<name>A0A4R0XX81_9MOLU</name>
<dbReference type="CDD" id="cd17928">
    <property type="entry name" value="DEXDc_SecA"/>
    <property type="match status" value="1"/>
</dbReference>
<dbReference type="GO" id="GO:0006605">
    <property type="term" value="P:protein targeting"/>
    <property type="evidence" value="ECO:0007669"/>
    <property type="project" value="UniProtKB-UniRule"/>
</dbReference>
<dbReference type="Pfam" id="PF07517">
    <property type="entry name" value="SecA_DEAD"/>
    <property type="match status" value="1"/>
</dbReference>
<dbReference type="InterPro" id="IPR000185">
    <property type="entry name" value="SecA"/>
</dbReference>
<dbReference type="AlphaFoldDB" id="A0A4R0XX81"/>
<evidence type="ECO:0000259" key="14">
    <source>
        <dbReference type="PROSITE" id="PS51192"/>
    </source>
</evidence>
<dbReference type="InterPro" id="IPR036266">
    <property type="entry name" value="SecA_Wing/Scaffold_sf"/>
</dbReference>
<dbReference type="InterPro" id="IPR001650">
    <property type="entry name" value="Helicase_C-like"/>
</dbReference>
<dbReference type="NCBIfam" id="TIGR00963">
    <property type="entry name" value="secA"/>
    <property type="match status" value="1"/>
</dbReference>
<dbReference type="SMART" id="SM00957">
    <property type="entry name" value="SecA_DEAD"/>
    <property type="match status" value="1"/>
</dbReference>
<evidence type="ECO:0000256" key="6">
    <source>
        <dbReference type="ARBA" id="ARBA00022741"/>
    </source>
</evidence>
<dbReference type="OrthoDB" id="9805579at2"/>
<evidence type="ECO:0000313" key="17">
    <source>
        <dbReference type="EMBL" id="TCG11621.1"/>
    </source>
</evidence>
<dbReference type="GO" id="GO:0005829">
    <property type="term" value="C:cytosol"/>
    <property type="evidence" value="ECO:0007669"/>
    <property type="project" value="TreeGrafter"/>
</dbReference>
<dbReference type="Pfam" id="PF01043">
    <property type="entry name" value="SecA_PP_bind"/>
    <property type="match status" value="1"/>
</dbReference>
<dbReference type="GO" id="GO:0008564">
    <property type="term" value="F:protein-exporting ATPase activity"/>
    <property type="evidence" value="ECO:0007669"/>
    <property type="project" value="UniProtKB-EC"/>
</dbReference>
<evidence type="ECO:0000256" key="7">
    <source>
        <dbReference type="ARBA" id="ARBA00022840"/>
    </source>
</evidence>
<dbReference type="Pfam" id="PF07516">
    <property type="entry name" value="SecA_SW"/>
    <property type="match status" value="1"/>
</dbReference>
<evidence type="ECO:0000256" key="13">
    <source>
        <dbReference type="RuleBase" id="RU003874"/>
    </source>
</evidence>
<feature type="domain" description="Helicase ATP-binding" evidence="14">
    <location>
        <begin position="89"/>
        <end position="250"/>
    </location>
</feature>
<keyword evidence="8 12" id="KW-0653">Protein transport</keyword>
<dbReference type="PRINTS" id="PR00906">
    <property type="entry name" value="SECA"/>
</dbReference>
<protein>
    <recommendedName>
        <fullName evidence="12 13">Protein translocase subunit SecA</fullName>
        <ecNumber evidence="12">7.4.2.8</ecNumber>
    </recommendedName>
</protein>
<comment type="caution">
    <text evidence="17">The sequence shown here is derived from an EMBL/GenBank/DDBJ whole genome shotgun (WGS) entry which is preliminary data.</text>
</comment>
<dbReference type="InterPro" id="IPR036670">
    <property type="entry name" value="SecA_X-link_sf"/>
</dbReference>
<dbReference type="Gene3D" id="3.90.1440.10">
    <property type="entry name" value="SecA, preprotein cross-linking domain"/>
    <property type="match status" value="1"/>
</dbReference>
<dbReference type="HAMAP" id="MF_01382">
    <property type="entry name" value="SecA"/>
    <property type="match status" value="1"/>
</dbReference>
<evidence type="ECO:0000313" key="18">
    <source>
        <dbReference type="Proteomes" id="UP000294192"/>
    </source>
</evidence>
<dbReference type="InterPro" id="IPR020937">
    <property type="entry name" value="SecA_CS"/>
</dbReference>
<feature type="binding site" evidence="12">
    <location>
        <begin position="105"/>
        <end position="109"/>
    </location>
    <ligand>
        <name>ATP</name>
        <dbReference type="ChEBI" id="CHEBI:30616"/>
    </ligand>
</feature>
<evidence type="ECO:0000259" key="15">
    <source>
        <dbReference type="PROSITE" id="PS51194"/>
    </source>
</evidence>
<dbReference type="PANTHER" id="PTHR30612">
    <property type="entry name" value="SECA INNER MEMBRANE COMPONENT OF SEC PROTEIN SECRETION SYSTEM"/>
    <property type="match status" value="1"/>
</dbReference>
<comment type="catalytic activity">
    <reaction evidence="12">
        <text>ATP + H2O + cellular proteinSide 1 = ADP + phosphate + cellular proteinSide 2.</text>
        <dbReference type="EC" id="7.4.2.8"/>
    </reaction>
</comment>
<dbReference type="InterPro" id="IPR011116">
    <property type="entry name" value="SecA_Wing/Scaffold"/>
</dbReference>
<dbReference type="SUPFAM" id="SSF81767">
    <property type="entry name" value="Pre-protein crosslinking domain of SecA"/>
    <property type="match status" value="1"/>
</dbReference>
<proteinExistence type="inferred from homology"/>
<dbReference type="PROSITE" id="PS51196">
    <property type="entry name" value="SECA_MOTOR_DEAD"/>
    <property type="match status" value="1"/>
</dbReference>
<evidence type="ECO:0000256" key="1">
    <source>
        <dbReference type="ARBA" id="ARBA00004170"/>
    </source>
</evidence>
<comment type="subunit">
    <text evidence="12">Monomer and homodimer. Part of the essential Sec protein translocation apparatus which comprises SecA, SecYEG and auxiliary proteins SecDF. Other proteins may also be involved.</text>
</comment>
<feature type="domain" description="SecA family profile" evidence="16">
    <location>
        <begin position="3"/>
        <end position="573"/>
    </location>
</feature>
<dbReference type="InterPro" id="IPR027417">
    <property type="entry name" value="P-loop_NTPase"/>
</dbReference>
<dbReference type="CDD" id="cd18803">
    <property type="entry name" value="SF2_C_secA"/>
    <property type="match status" value="1"/>
</dbReference>
<dbReference type="Gene3D" id="1.10.3060.10">
    <property type="entry name" value="Helical scaffold and wing domains of SecA"/>
    <property type="match status" value="1"/>
</dbReference>
<dbReference type="PROSITE" id="PS01312">
    <property type="entry name" value="SECA"/>
    <property type="match status" value="1"/>
</dbReference>
<keyword evidence="18" id="KW-1185">Reference proteome</keyword>
<dbReference type="GO" id="GO:0005524">
    <property type="term" value="F:ATP binding"/>
    <property type="evidence" value="ECO:0007669"/>
    <property type="project" value="UniProtKB-UniRule"/>
</dbReference>
<comment type="similarity">
    <text evidence="2 12 13">Belongs to the SecA family.</text>
</comment>
<evidence type="ECO:0000256" key="12">
    <source>
        <dbReference type="HAMAP-Rule" id="MF_01382"/>
    </source>
</evidence>
<comment type="function">
    <text evidence="12">Part of the Sec protein translocase complex. Interacts with the SecYEG preprotein conducting channel. Has a central role in coupling the hydrolysis of ATP to the transfer of proteins into and across the cell membrane, serving as an ATP-driven molecular motor driving the stepwise translocation of polypeptide chains across the membrane.</text>
</comment>
<evidence type="ECO:0000256" key="2">
    <source>
        <dbReference type="ARBA" id="ARBA00007650"/>
    </source>
</evidence>
<keyword evidence="11 12" id="KW-0472">Membrane</keyword>
<dbReference type="EC" id="7.4.2.8" evidence="12"/>
<evidence type="ECO:0000256" key="8">
    <source>
        <dbReference type="ARBA" id="ARBA00022927"/>
    </source>
</evidence>
<dbReference type="Proteomes" id="UP000294192">
    <property type="component" value="Unassembled WGS sequence"/>
</dbReference>
<accession>A0A4R0XX81</accession>
<evidence type="ECO:0000256" key="3">
    <source>
        <dbReference type="ARBA" id="ARBA00022448"/>
    </source>
</evidence>
<evidence type="ECO:0000256" key="4">
    <source>
        <dbReference type="ARBA" id="ARBA00022475"/>
    </source>
</evidence>
<keyword evidence="3 12" id="KW-0813">Transport</keyword>
<keyword evidence="6 12" id="KW-0547">Nucleotide-binding</keyword>
<dbReference type="PANTHER" id="PTHR30612:SF0">
    <property type="entry name" value="CHLOROPLAST PROTEIN-TRANSPORTING ATPASE"/>
    <property type="match status" value="1"/>
</dbReference>
<dbReference type="InterPro" id="IPR011115">
    <property type="entry name" value="SecA_DEAD"/>
</dbReference>
<dbReference type="GO" id="GO:0043952">
    <property type="term" value="P:protein transport by the Sec complex"/>
    <property type="evidence" value="ECO:0007669"/>
    <property type="project" value="TreeGrafter"/>
</dbReference>
<feature type="domain" description="Helicase C-terminal" evidence="15">
    <location>
        <begin position="422"/>
        <end position="575"/>
    </location>
</feature>
<evidence type="ECO:0000256" key="5">
    <source>
        <dbReference type="ARBA" id="ARBA00022490"/>
    </source>
</evidence>
<dbReference type="GO" id="GO:0005886">
    <property type="term" value="C:plasma membrane"/>
    <property type="evidence" value="ECO:0007669"/>
    <property type="project" value="UniProtKB-SubCell"/>
</dbReference>
<dbReference type="NCBIfam" id="NF006630">
    <property type="entry name" value="PRK09200.1"/>
    <property type="match status" value="1"/>
</dbReference>
<dbReference type="GO" id="GO:0031522">
    <property type="term" value="C:cell envelope Sec protein transport complex"/>
    <property type="evidence" value="ECO:0007669"/>
    <property type="project" value="TreeGrafter"/>
</dbReference>
<dbReference type="EMBL" id="PSZO01000004">
    <property type="protein sequence ID" value="TCG11621.1"/>
    <property type="molecule type" value="Genomic_DNA"/>
</dbReference>
<gene>
    <name evidence="12 17" type="primary">secA</name>
    <name evidence="17" type="ORF">C4B24_01480</name>
</gene>
<dbReference type="SMART" id="SM00958">
    <property type="entry name" value="SecA_PP_bind"/>
    <property type="match status" value="1"/>
</dbReference>
<dbReference type="PROSITE" id="PS51194">
    <property type="entry name" value="HELICASE_CTER"/>
    <property type="match status" value="1"/>
</dbReference>
<dbReference type="InterPro" id="IPR014018">
    <property type="entry name" value="SecA_motor_DEAD"/>
</dbReference>
<keyword evidence="5 12" id="KW-0963">Cytoplasm</keyword>
<keyword evidence="4 12" id="KW-1003">Cell membrane</keyword>
<dbReference type="GO" id="GO:0065002">
    <property type="term" value="P:intracellular protein transmembrane transport"/>
    <property type="evidence" value="ECO:0007669"/>
    <property type="project" value="UniProtKB-UniRule"/>
</dbReference>
<dbReference type="InterPro" id="IPR014001">
    <property type="entry name" value="Helicase_ATP-bd"/>
</dbReference>
<evidence type="ECO:0000256" key="10">
    <source>
        <dbReference type="ARBA" id="ARBA00023010"/>
    </source>
</evidence>
<dbReference type="PROSITE" id="PS51192">
    <property type="entry name" value="HELICASE_ATP_BIND_1"/>
    <property type="match status" value="1"/>
</dbReference>
<dbReference type="SUPFAM" id="SSF81886">
    <property type="entry name" value="Helical scaffold and wing domains of SecA"/>
    <property type="match status" value="1"/>
</dbReference>
<dbReference type="GO" id="GO:0017038">
    <property type="term" value="P:protein import"/>
    <property type="evidence" value="ECO:0007669"/>
    <property type="project" value="InterPro"/>
</dbReference>
<dbReference type="Pfam" id="PF21090">
    <property type="entry name" value="P-loop_SecA"/>
    <property type="match status" value="1"/>
</dbReference>
<dbReference type="Gene3D" id="3.40.50.300">
    <property type="entry name" value="P-loop containing nucleotide triphosphate hydrolases"/>
    <property type="match status" value="2"/>
</dbReference>
<comment type="subcellular location">
    <subcellularLocation>
        <location evidence="12">Cell membrane</location>
        <topology evidence="12">Peripheral membrane protein</topology>
        <orientation evidence="12">Cytoplasmic side</orientation>
    </subcellularLocation>
    <subcellularLocation>
        <location evidence="12">Cytoplasm</location>
    </subcellularLocation>
    <subcellularLocation>
        <location evidence="1">Membrane</location>
        <topology evidence="1">Peripheral membrane protein</topology>
    </subcellularLocation>
    <text evidence="12">Distribution is 50-50.</text>
</comment>
<feature type="binding site" evidence="12">
    <location>
        <position position="87"/>
    </location>
    <ligand>
        <name>ATP</name>
        <dbReference type="ChEBI" id="CHEBI:30616"/>
    </ligand>
</feature>
<evidence type="ECO:0000259" key="16">
    <source>
        <dbReference type="PROSITE" id="PS51196"/>
    </source>
</evidence>
<dbReference type="InterPro" id="IPR044722">
    <property type="entry name" value="SecA_SF2_C"/>
</dbReference>
<reference evidence="17 18" key="1">
    <citation type="submission" date="2018-02" db="EMBL/GenBank/DDBJ databases">
        <title>Mycoplasma marinum and Mycoplasma todarodis sp. nov., moderately halophilic and psychrotolerant mycoplasmas isolated from cephalopods.</title>
        <authorList>
            <person name="Viver T."/>
        </authorList>
    </citation>
    <scope>NUCLEOTIDE SEQUENCE [LARGE SCALE GENOMIC DNA]</scope>
    <source>
        <strain evidence="17 18">PE</strain>
    </source>
</reference>
<dbReference type="FunFam" id="3.40.50.300:FF:000429">
    <property type="entry name" value="Preprotein translocase subunit SecA"/>
    <property type="match status" value="1"/>
</dbReference>
<keyword evidence="7 12" id="KW-0067">ATP-binding</keyword>
<evidence type="ECO:0000256" key="9">
    <source>
        <dbReference type="ARBA" id="ARBA00022967"/>
    </source>
</evidence>
<keyword evidence="9 12" id="KW-1278">Translocase</keyword>
<dbReference type="InterPro" id="IPR011130">
    <property type="entry name" value="SecA_preprotein_X-link_dom"/>
</dbReference>
<organism evidence="17 18">
    <name type="scientific">Mycoplasma marinum</name>
    <dbReference type="NCBI Taxonomy" id="1937190"/>
    <lineage>
        <taxon>Bacteria</taxon>
        <taxon>Bacillati</taxon>
        <taxon>Mycoplasmatota</taxon>
        <taxon>Mollicutes</taxon>
        <taxon>Mycoplasmataceae</taxon>
        <taxon>Mycoplasma</taxon>
    </lineage>
</organism>
<keyword evidence="10 12" id="KW-0811">Translocation</keyword>
<feature type="binding site" evidence="12">
    <location>
        <position position="494"/>
    </location>
    <ligand>
        <name>ATP</name>
        <dbReference type="ChEBI" id="CHEBI:30616"/>
    </ligand>
</feature>
<dbReference type="SUPFAM" id="SSF52540">
    <property type="entry name" value="P-loop containing nucleoside triphosphate hydrolases"/>
    <property type="match status" value="2"/>
</dbReference>
<evidence type="ECO:0000256" key="11">
    <source>
        <dbReference type="ARBA" id="ARBA00023136"/>
    </source>
</evidence>
<sequence>MIYNLYMKKIFKIKSAELKRAESLLKEINLIEPEIKKLTEEELKAKTGEFKERLEKGETLEDITVEAFAVSREATVRVLKKRPYDVQILGGLILTMGSVAEMKTGEGKTITSIMPVYLNALAGKGVIVSTVNEYLTERDAEEMGEVHNYLGLTVGVNKREMPTDEKRAAYNSDITYSIHSEVGFDYLKDNMVKTIEEKVQRGFFFALIDEVDSILIDEARTPLIITGGESTPSTLYEAAQAFATTLNKKDYAIDLESKTIQLTDSGVDKANNFYGVQNIFSLESSELVHRIQNALRANYIMEINGDYIVKEGKIELIDAFTGRIMEGRSYSDGLQQAIQAKEKVEIEDETKTMATITYQNLFRMFEKLSGMTGTGKTEENEFIDIYNMRVVEIPTNEPIIRKDRSDNVYVTSEYKYQAIVQEIERVISSTKQPILVGTSLVEQSEKLSQLLKKHKIKHTVLNAKQDGKEADIISQAGRVGAITIATNMAGRGTDIKLDDEARKAGGLYVLGTDRAESRRIDNQLRGRSGRQGDVGESKFFLSLDDSLISRFSAKEKLKKTFASFKEKPISSKSMDKALTRAQKKIEGFNYDARKNVLQYDDVIRQQRNVIYNQRDIIISHGDLFNVIERMFIKVVQEIVLFPQFTNQDGSVNVDEMSLSLNNVWFSGVDFKLEPAILTNLSINEISEFITKKLIDSYKEIRERIIEEANEEELHRFERMIILETFDANWQLHIDHMDKLRSSSSMASYAQKNPFQVFTEKGNELFAELVKRISHNTTRALMYPRY</sequence>